<keyword evidence="1" id="KW-0472">Membrane</keyword>
<dbReference type="EMBL" id="DXFZ01000028">
    <property type="protein sequence ID" value="HIW95259.1"/>
    <property type="molecule type" value="Genomic_DNA"/>
</dbReference>
<feature type="transmembrane region" description="Helical" evidence="1">
    <location>
        <begin position="52"/>
        <end position="70"/>
    </location>
</feature>
<gene>
    <name evidence="2" type="ORF">H9867_02045</name>
</gene>
<evidence type="ECO:0000313" key="2">
    <source>
        <dbReference type="EMBL" id="HIW95259.1"/>
    </source>
</evidence>
<organism evidence="2 3">
    <name type="scientific">Candidatus Corynebacterium gallistercoris</name>
    <dbReference type="NCBI Taxonomy" id="2838530"/>
    <lineage>
        <taxon>Bacteria</taxon>
        <taxon>Bacillati</taxon>
        <taxon>Actinomycetota</taxon>
        <taxon>Actinomycetes</taxon>
        <taxon>Mycobacteriales</taxon>
        <taxon>Corynebacteriaceae</taxon>
        <taxon>Corynebacterium</taxon>
    </lineage>
</organism>
<keyword evidence="1" id="KW-0812">Transmembrane</keyword>
<reference evidence="2" key="1">
    <citation type="journal article" date="2021" name="PeerJ">
        <title>Extensive microbial diversity within the chicken gut microbiome revealed by metagenomics and culture.</title>
        <authorList>
            <person name="Gilroy R."/>
            <person name="Ravi A."/>
            <person name="Getino M."/>
            <person name="Pursley I."/>
            <person name="Horton D.L."/>
            <person name="Alikhan N.F."/>
            <person name="Baker D."/>
            <person name="Gharbi K."/>
            <person name="Hall N."/>
            <person name="Watson M."/>
            <person name="Adriaenssens E.M."/>
            <person name="Foster-Nyarko E."/>
            <person name="Jarju S."/>
            <person name="Secka A."/>
            <person name="Antonio M."/>
            <person name="Oren A."/>
            <person name="Chaudhuri R.R."/>
            <person name="La Ragione R."/>
            <person name="Hildebrand F."/>
            <person name="Pallen M.J."/>
        </authorList>
    </citation>
    <scope>NUCLEOTIDE SEQUENCE</scope>
    <source>
        <strain evidence="2">4376</strain>
    </source>
</reference>
<feature type="transmembrane region" description="Helical" evidence="1">
    <location>
        <begin position="27"/>
        <end position="46"/>
    </location>
</feature>
<comment type="caution">
    <text evidence="2">The sequence shown here is derived from an EMBL/GenBank/DDBJ whole genome shotgun (WGS) entry which is preliminary data.</text>
</comment>
<proteinExistence type="predicted"/>
<reference evidence="2" key="2">
    <citation type="submission" date="2021-04" db="EMBL/GenBank/DDBJ databases">
        <authorList>
            <person name="Gilroy R."/>
        </authorList>
    </citation>
    <scope>NUCLEOTIDE SEQUENCE</scope>
    <source>
        <strain evidence="2">4376</strain>
    </source>
</reference>
<name>A0A9D1RWZ9_9CORY</name>
<dbReference type="AlphaFoldDB" id="A0A9D1RWZ9"/>
<feature type="transmembrane region" description="Helical" evidence="1">
    <location>
        <begin position="77"/>
        <end position="96"/>
    </location>
</feature>
<sequence>MPERDYTDLDKAQAREEARRVITPRKVSGFSLAALIVGILCIPAAVMPIIGIIVSLVGIAVGLAALAVATKKGTQRSYAAGGLVLAILAMGISIFFTQAGLSAVAGCEDLRGEEFTQCVEDNQSK</sequence>
<protein>
    <submittedName>
        <fullName evidence="2">DUF308 domain-containing protein</fullName>
    </submittedName>
</protein>
<keyword evidence="1" id="KW-1133">Transmembrane helix</keyword>
<accession>A0A9D1RWZ9</accession>
<dbReference type="Proteomes" id="UP000824189">
    <property type="component" value="Unassembled WGS sequence"/>
</dbReference>
<evidence type="ECO:0000313" key="3">
    <source>
        <dbReference type="Proteomes" id="UP000824189"/>
    </source>
</evidence>
<evidence type="ECO:0000256" key="1">
    <source>
        <dbReference type="SAM" id="Phobius"/>
    </source>
</evidence>